<keyword evidence="3" id="KW-1185">Reference proteome</keyword>
<keyword evidence="1" id="KW-0732">Signal</keyword>
<keyword evidence="2" id="KW-0238">DNA-binding</keyword>
<protein>
    <submittedName>
        <fullName evidence="2">Homeodomain-like DNA binding domain-containing transcription factor</fullName>
    </submittedName>
</protein>
<dbReference type="Proteomes" id="UP000077315">
    <property type="component" value="Unassembled WGS sequence"/>
</dbReference>
<dbReference type="SUPFAM" id="SSF46689">
    <property type="entry name" value="Homeodomain-like"/>
    <property type="match status" value="1"/>
</dbReference>
<dbReference type="GO" id="GO:0003677">
    <property type="term" value="F:DNA binding"/>
    <property type="evidence" value="ECO:0007669"/>
    <property type="project" value="UniProtKB-KW"/>
</dbReference>
<evidence type="ECO:0000313" key="2">
    <source>
        <dbReference type="EMBL" id="OAD71676.1"/>
    </source>
</evidence>
<evidence type="ECO:0000256" key="1">
    <source>
        <dbReference type="SAM" id="SignalP"/>
    </source>
</evidence>
<organism evidence="2 3">
    <name type="scientific">Phycomyces blakesleeanus (strain ATCC 8743b / DSM 1359 / FGSC 10004 / NBRC 33097 / NRRL 1555)</name>
    <dbReference type="NCBI Taxonomy" id="763407"/>
    <lineage>
        <taxon>Eukaryota</taxon>
        <taxon>Fungi</taxon>
        <taxon>Fungi incertae sedis</taxon>
        <taxon>Mucoromycota</taxon>
        <taxon>Mucoromycotina</taxon>
        <taxon>Mucoromycetes</taxon>
        <taxon>Mucorales</taxon>
        <taxon>Phycomycetaceae</taxon>
        <taxon>Phycomyces</taxon>
    </lineage>
</organism>
<dbReference type="InterPro" id="IPR009057">
    <property type="entry name" value="Homeodomain-like_sf"/>
</dbReference>
<proteinExistence type="predicted"/>
<gene>
    <name evidence="2" type="ORF">PHYBLDRAFT_69984</name>
</gene>
<dbReference type="VEuPathDB" id="FungiDB:PHYBLDRAFT_69984"/>
<feature type="signal peptide" evidence="1">
    <location>
        <begin position="1"/>
        <end position="23"/>
    </location>
</feature>
<dbReference type="EMBL" id="KV440985">
    <property type="protein sequence ID" value="OAD71676.1"/>
    <property type="molecule type" value="Genomic_DNA"/>
</dbReference>
<dbReference type="AlphaFoldDB" id="A0A162PPE1"/>
<reference evidence="3" key="1">
    <citation type="submission" date="2015-06" db="EMBL/GenBank/DDBJ databases">
        <title>Expansion of signal transduction pathways in fungi by whole-genome duplication.</title>
        <authorList>
            <consortium name="DOE Joint Genome Institute"/>
            <person name="Corrochano L.M."/>
            <person name="Kuo A."/>
            <person name="Marcet-Houben M."/>
            <person name="Polaino S."/>
            <person name="Salamov A."/>
            <person name="Villalobos J.M."/>
            <person name="Alvarez M.I."/>
            <person name="Avalos J."/>
            <person name="Benito E.P."/>
            <person name="Benoit I."/>
            <person name="Burger G."/>
            <person name="Camino L.P."/>
            <person name="Canovas D."/>
            <person name="Cerda-Olmedo E."/>
            <person name="Cheng J.-F."/>
            <person name="Dominguez A."/>
            <person name="Elias M."/>
            <person name="Eslava A.P."/>
            <person name="Glaser F."/>
            <person name="Grimwood J."/>
            <person name="Gutierrez G."/>
            <person name="Heitman J."/>
            <person name="Henrissat B."/>
            <person name="Iturriaga E.A."/>
            <person name="Lang B.F."/>
            <person name="Lavin J.L."/>
            <person name="Lee S."/>
            <person name="Li W."/>
            <person name="Lindquist E."/>
            <person name="Lopez-Garcia S."/>
            <person name="Luque E.M."/>
            <person name="Marcos A.T."/>
            <person name="Martin J."/>
            <person name="McCluskey K."/>
            <person name="Medina H.R."/>
            <person name="Miralles-Duran A."/>
            <person name="Miyazaki A."/>
            <person name="Munoz-Torres E."/>
            <person name="Oguiza J.A."/>
            <person name="Ohm R."/>
            <person name="Olmedo M."/>
            <person name="Orejas M."/>
            <person name="Ortiz-Castellanos L."/>
            <person name="Pisabarro A.G."/>
            <person name="Rodriguez-Romero J."/>
            <person name="Ruiz-Herrera J."/>
            <person name="Ruiz-Vazquez R."/>
            <person name="Sanz C."/>
            <person name="Schackwitz W."/>
            <person name="Schmutz J."/>
            <person name="Shahriari M."/>
            <person name="Shelest E."/>
            <person name="Silva-Franco F."/>
            <person name="Soanes D."/>
            <person name="Syed K."/>
            <person name="Tagua V.G."/>
            <person name="Talbot N.J."/>
            <person name="Thon M."/>
            <person name="De vries R.P."/>
            <person name="Wiebenga A."/>
            <person name="Yadav J.S."/>
            <person name="Braun E.L."/>
            <person name="Baker S."/>
            <person name="Garre V."/>
            <person name="Horwitz B."/>
            <person name="Torres-Martinez S."/>
            <person name="Idnurm A."/>
            <person name="Herrera-Estrella A."/>
            <person name="Gabaldon T."/>
            <person name="Grigoriev I.V."/>
        </authorList>
    </citation>
    <scope>NUCLEOTIDE SEQUENCE [LARGE SCALE GENOMIC DNA]</scope>
    <source>
        <strain evidence="3">NRRL 1555(-)</strain>
    </source>
</reference>
<dbReference type="RefSeq" id="XP_018289716.1">
    <property type="nucleotide sequence ID" value="XM_018442194.1"/>
</dbReference>
<evidence type="ECO:0000313" key="3">
    <source>
        <dbReference type="Proteomes" id="UP000077315"/>
    </source>
</evidence>
<dbReference type="OrthoDB" id="2250876at2759"/>
<sequence length="319" mass="36431">MTGTKFVLLFFKLLFERYLSVAAATKQLGIHVRTAQKWAAQYEKDPDSIFEKWRKTFRPRILHDEHKSAILECIDENPSIVLDEVMKKLKQMFTELKVSKTTLLDFVKQHCNLSLKKARLQPIDRNSEEKVQERLDWGALCSRVLVSLYWCEAKEDATAFVLDFICYMMLFESFEFSKLTTTKYPNVELFIVEKYNNHKLELGTKTMNVLITSSIQIDKNQSPAVGPSSTNGFSDSDAKIASQLFRAVAASVWEQGENAILSRHCVNDQQKNARQTAKFGILWMRFSGCSITAQPSTSLPSLITANAEVTRTICQIFTI</sequence>
<feature type="chain" id="PRO_5007838254" evidence="1">
    <location>
        <begin position="24"/>
        <end position="319"/>
    </location>
</feature>
<accession>A0A162PPE1</accession>
<name>A0A162PPE1_PHYB8</name>
<dbReference type="GeneID" id="29003100"/>
<dbReference type="InParanoid" id="A0A162PPE1"/>
<keyword evidence="2" id="KW-0371">Homeobox</keyword>